<accession>A0A427XNF7</accession>
<evidence type="ECO:0000256" key="12">
    <source>
        <dbReference type="ARBA" id="ARBA00023180"/>
    </source>
</evidence>
<feature type="signal peptide" evidence="15">
    <location>
        <begin position="1"/>
        <end position="20"/>
    </location>
</feature>
<protein>
    <recommendedName>
        <fullName evidence="16">CFEM domain-containing protein</fullName>
    </recommendedName>
</protein>
<keyword evidence="6" id="KW-0349">Heme</keyword>
<evidence type="ECO:0000313" key="17">
    <source>
        <dbReference type="EMBL" id="RSH80449.1"/>
    </source>
</evidence>
<dbReference type="GO" id="GO:0005576">
    <property type="term" value="C:extracellular region"/>
    <property type="evidence" value="ECO:0007669"/>
    <property type="project" value="UniProtKB-SubCell"/>
</dbReference>
<evidence type="ECO:0000256" key="3">
    <source>
        <dbReference type="ARBA" id="ARBA00010031"/>
    </source>
</evidence>
<feature type="region of interest" description="Disordered" evidence="14">
    <location>
        <begin position="191"/>
        <end position="210"/>
    </location>
</feature>
<keyword evidence="11" id="KW-1015">Disulfide bond</keyword>
<evidence type="ECO:0000256" key="10">
    <source>
        <dbReference type="ARBA" id="ARBA00023136"/>
    </source>
</evidence>
<keyword evidence="18" id="KW-1185">Reference proteome</keyword>
<dbReference type="OrthoDB" id="2564678at2759"/>
<evidence type="ECO:0000313" key="18">
    <source>
        <dbReference type="Proteomes" id="UP000279236"/>
    </source>
</evidence>
<feature type="compositionally biased region" description="Low complexity" evidence="14">
    <location>
        <begin position="101"/>
        <end position="128"/>
    </location>
</feature>
<feature type="compositionally biased region" description="Low complexity" evidence="14">
    <location>
        <begin position="137"/>
        <end position="149"/>
    </location>
</feature>
<keyword evidence="9" id="KW-0408">Iron</keyword>
<comment type="similarity">
    <text evidence="3">Belongs to the RBT5 family.</text>
</comment>
<dbReference type="Proteomes" id="UP000279236">
    <property type="component" value="Unassembled WGS sequence"/>
</dbReference>
<evidence type="ECO:0000256" key="1">
    <source>
        <dbReference type="ARBA" id="ARBA00004609"/>
    </source>
</evidence>
<evidence type="ECO:0000256" key="7">
    <source>
        <dbReference type="ARBA" id="ARBA00022723"/>
    </source>
</evidence>
<dbReference type="Pfam" id="PF05730">
    <property type="entry name" value="CFEM"/>
    <property type="match status" value="3"/>
</dbReference>
<comment type="caution">
    <text evidence="17">The sequence shown here is derived from an EMBL/GenBank/DDBJ whole genome shotgun (WGS) entry which is preliminary data.</text>
</comment>
<dbReference type="InterPro" id="IPR051735">
    <property type="entry name" value="CFEM_domain"/>
</dbReference>
<comment type="subcellular location">
    <subcellularLocation>
        <location evidence="1">Cell membrane</location>
        <topology evidence="1">Lipid-anchor</topology>
        <topology evidence="1">GPI-anchor</topology>
    </subcellularLocation>
    <subcellularLocation>
        <location evidence="2">Secreted</location>
    </subcellularLocation>
</comment>
<evidence type="ECO:0000256" key="15">
    <source>
        <dbReference type="SAM" id="SignalP"/>
    </source>
</evidence>
<dbReference type="STRING" id="105984.A0A427XNF7"/>
<keyword evidence="13" id="KW-0449">Lipoprotein</keyword>
<dbReference type="GO" id="GO:0005886">
    <property type="term" value="C:plasma membrane"/>
    <property type="evidence" value="ECO:0007669"/>
    <property type="project" value="UniProtKB-SubCell"/>
</dbReference>
<dbReference type="PROSITE" id="PS52012">
    <property type="entry name" value="CFEM"/>
    <property type="match status" value="2"/>
</dbReference>
<evidence type="ECO:0000256" key="13">
    <source>
        <dbReference type="ARBA" id="ARBA00023288"/>
    </source>
</evidence>
<name>A0A427XNF7_9TREE</name>
<feature type="region of interest" description="Disordered" evidence="14">
    <location>
        <begin position="101"/>
        <end position="149"/>
    </location>
</feature>
<dbReference type="SMART" id="SM00747">
    <property type="entry name" value="CFEM"/>
    <property type="match status" value="3"/>
</dbReference>
<dbReference type="PANTHER" id="PTHR37928:SF2">
    <property type="entry name" value="GPI ANCHORED CFEM DOMAIN PROTEIN (AFU_ORTHOLOGUE AFUA_6G10580)"/>
    <property type="match status" value="1"/>
</dbReference>
<dbReference type="PANTHER" id="PTHR37928">
    <property type="entry name" value="CFEM DOMAIN PROTEIN (AFU_ORTHOLOGUE AFUA_6G14090)"/>
    <property type="match status" value="1"/>
</dbReference>
<keyword evidence="8 15" id="KW-0732">Signal</keyword>
<keyword evidence="12" id="KW-0325">Glycoprotein</keyword>
<keyword evidence="4" id="KW-1003">Cell membrane</keyword>
<dbReference type="EMBL" id="RSCE01000008">
    <property type="protein sequence ID" value="RSH80449.1"/>
    <property type="molecule type" value="Genomic_DNA"/>
</dbReference>
<organism evidence="17 18">
    <name type="scientific">Apiotrichum porosum</name>
    <dbReference type="NCBI Taxonomy" id="105984"/>
    <lineage>
        <taxon>Eukaryota</taxon>
        <taxon>Fungi</taxon>
        <taxon>Dikarya</taxon>
        <taxon>Basidiomycota</taxon>
        <taxon>Agaricomycotina</taxon>
        <taxon>Tremellomycetes</taxon>
        <taxon>Trichosporonales</taxon>
        <taxon>Trichosporonaceae</taxon>
        <taxon>Apiotrichum</taxon>
    </lineage>
</organism>
<feature type="chain" id="PRO_5019564267" description="CFEM domain-containing protein" evidence="15">
    <location>
        <begin position="21"/>
        <end position="402"/>
    </location>
</feature>
<evidence type="ECO:0000256" key="5">
    <source>
        <dbReference type="ARBA" id="ARBA00022525"/>
    </source>
</evidence>
<evidence type="ECO:0000256" key="2">
    <source>
        <dbReference type="ARBA" id="ARBA00004613"/>
    </source>
</evidence>
<feature type="domain" description="CFEM" evidence="16">
    <location>
        <begin position="200"/>
        <end position="311"/>
    </location>
</feature>
<dbReference type="AlphaFoldDB" id="A0A427XNF7"/>
<dbReference type="InterPro" id="IPR008427">
    <property type="entry name" value="Extracellular_membr_CFEM_dom"/>
</dbReference>
<evidence type="ECO:0000256" key="11">
    <source>
        <dbReference type="ARBA" id="ARBA00023157"/>
    </source>
</evidence>
<feature type="domain" description="CFEM" evidence="16">
    <location>
        <begin position="4"/>
        <end position="117"/>
    </location>
</feature>
<dbReference type="GeneID" id="39593572"/>
<keyword evidence="10" id="KW-0472">Membrane</keyword>
<evidence type="ECO:0000256" key="6">
    <source>
        <dbReference type="ARBA" id="ARBA00022617"/>
    </source>
</evidence>
<sequence length="402" mass="39593">MKLWAALALTAVASVKTARADAQSDYDALPACAITCLEAANTAEGCTGISDTSCVCTSSFQNSAATCLVSSCSSAISAVLALQSELCDSSSSSSAVTSASETAAVTTVAESTTETPSSTPTDPVESVSETAAPTEDPVTSEPATSTSAAQAAQTSVAGVSECASSCLIDGATSQGSALALQSSTCSAASSSPASDTGSSASQTGSPTSSAAAATSSSASIDLSTLSTCSLTCILGAISSQGCTGPTDTACICTEAFTNAAASCLTDSCTTADIIAALDLESSLCPDLGLPDLDSIGSCAQACVIDNIAAAGCSGPLDTDCLCGVKFELKASTCLIQKCNLTDLAKTLTTEIKMCLPSGGLTKCTASGVFKLLEPSCWFSKRDSAAAALQRRGTAAVKAARIM</sequence>
<dbReference type="RefSeq" id="XP_028475396.1">
    <property type="nucleotide sequence ID" value="XM_028624324.1"/>
</dbReference>
<evidence type="ECO:0000256" key="14">
    <source>
        <dbReference type="SAM" id="MobiDB-lite"/>
    </source>
</evidence>
<evidence type="ECO:0000256" key="9">
    <source>
        <dbReference type="ARBA" id="ARBA00023004"/>
    </source>
</evidence>
<proteinExistence type="inferred from homology"/>
<gene>
    <name evidence="17" type="ORF">EHS24_009029</name>
</gene>
<keyword evidence="5" id="KW-0964">Secreted</keyword>
<keyword evidence="7" id="KW-0479">Metal-binding</keyword>
<evidence type="ECO:0000259" key="16">
    <source>
        <dbReference type="PROSITE" id="PS52012"/>
    </source>
</evidence>
<evidence type="ECO:0000256" key="4">
    <source>
        <dbReference type="ARBA" id="ARBA00022475"/>
    </source>
</evidence>
<reference evidence="17 18" key="1">
    <citation type="submission" date="2018-11" db="EMBL/GenBank/DDBJ databases">
        <title>Genome sequence of Apiotrichum porosum DSM 27194.</title>
        <authorList>
            <person name="Aliyu H."/>
            <person name="Gorte O."/>
            <person name="Ochsenreither K."/>
        </authorList>
    </citation>
    <scope>NUCLEOTIDE SEQUENCE [LARGE SCALE GENOMIC DNA]</scope>
    <source>
        <strain evidence="17 18">DSM 27194</strain>
    </source>
</reference>
<dbReference type="GO" id="GO:0046872">
    <property type="term" value="F:metal ion binding"/>
    <property type="evidence" value="ECO:0007669"/>
    <property type="project" value="UniProtKB-KW"/>
</dbReference>
<evidence type="ECO:0000256" key="8">
    <source>
        <dbReference type="ARBA" id="ARBA00022729"/>
    </source>
</evidence>